<evidence type="ECO:0000313" key="2">
    <source>
        <dbReference type="Proteomes" id="UP000001317"/>
    </source>
</evidence>
<keyword evidence="2" id="KW-1185">Reference proteome</keyword>
<dbReference type="AlphaFoldDB" id="B0TS66"/>
<gene>
    <name evidence="1" type="ordered locus">Shal_0626</name>
</gene>
<evidence type="ECO:0008006" key="3">
    <source>
        <dbReference type="Google" id="ProtNLM"/>
    </source>
</evidence>
<dbReference type="HOGENOM" id="CLU_141656_2_0_6"/>
<dbReference type="STRING" id="458817.Shal_0626"/>
<sequence length="87" mass="9630">MGQQAMRHNANHCPLCQGLNHCAAQSGTGIEQCWCSKQEFPDKSLLVSVLEANELVGLNGTACICEACLQRLRQLQVKGRTLYKRID</sequence>
<dbReference type="RefSeq" id="WP_012275755.1">
    <property type="nucleotide sequence ID" value="NC_010334.1"/>
</dbReference>
<name>B0TS66_SHEHH</name>
<accession>B0TS66</accession>
<reference evidence="1" key="1">
    <citation type="submission" date="2008-01" db="EMBL/GenBank/DDBJ databases">
        <title>Complete sequence of Shewanella halifaxensis HAW-EB4.</title>
        <authorList>
            <consortium name="US DOE Joint Genome Institute"/>
            <person name="Copeland A."/>
            <person name="Lucas S."/>
            <person name="Lapidus A."/>
            <person name="Glavina del Rio T."/>
            <person name="Dalin E."/>
            <person name="Tice H."/>
            <person name="Bruce D."/>
            <person name="Goodwin L."/>
            <person name="Pitluck S."/>
            <person name="Sims D."/>
            <person name="Brettin T."/>
            <person name="Detter J.C."/>
            <person name="Han C."/>
            <person name="Kuske C.R."/>
            <person name="Schmutz J."/>
            <person name="Larimer F."/>
            <person name="Land M."/>
            <person name="Hauser L."/>
            <person name="Kyrpides N."/>
            <person name="Kim E."/>
            <person name="Zhao J.-S."/>
            <person name="Richardson P."/>
        </authorList>
    </citation>
    <scope>NUCLEOTIDE SEQUENCE [LARGE SCALE GENOMIC DNA]</scope>
    <source>
        <strain evidence="1">HAW-EB4</strain>
    </source>
</reference>
<dbReference type="Pfam" id="PF14375">
    <property type="entry name" value="Cys_rich_CWC"/>
    <property type="match status" value="1"/>
</dbReference>
<evidence type="ECO:0000313" key="1">
    <source>
        <dbReference type="EMBL" id="ABZ75201.1"/>
    </source>
</evidence>
<dbReference type="EMBL" id="CP000931">
    <property type="protein sequence ID" value="ABZ75201.1"/>
    <property type="molecule type" value="Genomic_DNA"/>
</dbReference>
<protein>
    <recommendedName>
        <fullName evidence="3">Cysteine-rich CWC</fullName>
    </recommendedName>
</protein>
<dbReference type="Proteomes" id="UP000001317">
    <property type="component" value="Chromosome"/>
</dbReference>
<organism evidence="1 2">
    <name type="scientific">Shewanella halifaxensis (strain HAW-EB4)</name>
    <dbReference type="NCBI Taxonomy" id="458817"/>
    <lineage>
        <taxon>Bacteria</taxon>
        <taxon>Pseudomonadati</taxon>
        <taxon>Pseudomonadota</taxon>
        <taxon>Gammaproteobacteria</taxon>
        <taxon>Alteromonadales</taxon>
        <taxon>Shewanellaceae</taxon>
        <taxon>Shewanella</taxon>
    </lineage>
</organism>
<dbReference type="InterPro" id="IPR032720">
    <property type="entry name" value="Cys_rich_CWC"/>
</dbReference>
<proteinExistence type="predicted"/>
<dbReference type="KEGG" id="shl:Shal_0626"/>
<dbReference type="OrthoDB" id="5625686at2"/>